<evidence type="ECO:0000313" key="3">
    <source>
        <dbReference type="Proteomes" id="UP000614996"/>
    </source>
</evidence>
<organism evidence="2 3">
    <name type="scientific">Actinocatenispora comari</name>
    <dbReference type="NCBI Taxonomy" id="2807577"/>
    <lineage>
        <taxon>Bacteria</taxon>
        <taxon>Bacillati</taxon>
        <taxon>Actinomycetota</taxon>
        <taxon>Actinomycetes</taxon>
        <taxon>Micromonosporales</taxon>
        <taxon>Micromonosporaceae</taxon>
        <taxon>Actinocatenispora</taxon>
    </lineage>
</organism>
<dbReference type="InterPro" id="IPR000182">
    <property type="entry name" value="GNAT_dom"/>
</dbReference>
<dbReference type="AlphaFoldDB" id="A0A8J4EIR7"/>
<reference evidence="3" key="1">
    <citation type="journal article" date="2021" name="Int. J. Syst. Evol. Microbiol.">
        <title>Actinocatenispora comari sp. nov., an endophytic actinomycete isolated from aerial parts of Comarum salesowianum.</title>
        <authorList>
            <person name="Oyunbileg N."/>
            <person name="Iizaka Y."/>
            <person name="Hamada M."/>
            <person name="Davaapurev B.O."/>
            <person name="Fukumoto A."/>
            <person name="Tsetseg B."/>
            <person name="Kato F."/>
            <person name="Tamura T."/>
            <person name="Batkhuu J."/>
            <person name="Anzai Y."/>
        </authorList>
    </citation>
    <scope>NUCLEOTIDE SEQUENCE [LARGE SCALE GENOMIC DNA]</scope>
    <source>
        <strain evidence="3">NUM-2625</strain>
    </source>
</reference>
<dbReference type="SUPFAM" id="SSF55729">
    <property type="entry name" value="Acyl-CoA N-acyltransferases (Nat)"/>
    <property type="match status" value="1"/>
</dbReference>
<name>A0A8J4EIR7_9ACTN</name>
<dbReference type="PROSITE" id="PS51186">
    <property type="entry name" value="GNAT"/>
    <property type="match status" value="1"/>
</dbReference>
<protein>
    <recommendedName>
        <fullName evidence="1">N-acetyltransferase domain-containing protein</fullName>
    </recommendedName>
</protein>
<dbReference type="Proteomes" id="UP000614996">
    <property type="component" value="Unassembled WGS sequence"/>
</dbReference>
<sequence length="300" mass="31975">MRRHDADGGADLRSMQAAVQRAWSPSQRWHVGDLAWQCHAGFGGPTALWTEHGTPIAWARLESPAEAGVHVDPARPDAADAVLAWLGTVAPGPAPAVTVLDTETHLVDALRRNGYRPDDGALYFLHCERSLDSLPAPRLPAGYTVRAVRADETAARAAVHRAAWRPARIGALLVPPVALDGESGMSAPRYRAVTAAWPYRAELDQVVVAPGGAFAAFALGWLDEANAAGELEPVGTDPRYARRGLAAAASLACLHALRTAGATRAVVYPRGDPAYPVPRRLYAALGFRPVARTVTYRRAA</sequence>
<comment type="caution">
    <text evidence="2">The sequence shown here is derived from an EMBL/GenBank/DDBJ whole genome shotgun (WGS) entry which is preliminary data.</text>
</comment>
<proteinExistence type="predicted"/>
<keyword evidence="3" id="KW-1185">Reference proteome</keyword>
<feature type="domain" description="N-acetyltransferase" evidence="1">
    <location>
        <begin position="143"/>
        <end position="300"/>
    </location>
</feature>
<evidence type="ECO:0000313" key="2">
    <source>
        <dbReference type="EMBL" id="GIL26362.1"/>
    </source>
</evidence>
<dbReference type="Pfam" id="PF00583">
    <property type="entry name" value="Acetyltransf_1"/>
    <property type="match status" value="1"/>
</dbReference>
<gene>
    <name evidence="2" type="ORF">NUM_16160</name>
</gene>
<dbReference type="GO" id="GO:0016747">
    <property type="term" value="F:acyltransferase activity, transferring groups other than amino-acyl groups"/>
    <property type="evidence" value="ECO:0007669"/>
    <property type="project" value="InterPro"/>
</dbReference>
<evidence type="ECO:0000259" key="1">
    <source>
        <dbReference type="PROSITE" id="PS51186"/>
    </source>
</evidence>
<dbReference type="Gene3D" id="3.40.630.30">
    <property type="match status" value="1"/>
</dbReference>
<dbReference type="EMBL" id="BOPO01000023">
    <property type="protein sequence ID" value="GIL26362.1"/>
    <property type="molecule type" value="Genomic_DNA"/>
</dbReference>
<accession>A0A8J4EIR7</accession>
<dbReference type="InterPro" id="IPR016181">
    <property type="entry name" value="Acyl_CoA_acyltransferase"/>
</dbReference>